<organism evidence="11 12">
    <name type="scientific">Clavispora lusitaniae</name>
    <name type="common">Candida lusitaniae</name>
    <dbReference type="NCBI Taxonomy" id="36911"/>
    <lineage>
        <taxon>Eukaryota</taxon>
        <taxon>Fungi</taxon>
        <taxon>Dikarya</taxon>
        <taxon>Ascomycota</taxon>
        <taxon>Saccharomycotina</taxon>
        <taxon>Pichiomycetes</taxon>
        <taxon>Metschnikowiaceae</taxon>
        <taxon>Clavispora</taxon>
    </lineage>
</organism>
<dbReference type="GO" id="GO:0005789">
    <property type="term" value="C:endoplasmic reticulum membrane"/>
    <property type="evidence" value="ECO:0007669"/>
    <property type="project" value="UniProtKB-SubCell"/>
</dbReference>
<evidence type="ECO:0000256" key="2">
    <source>
        <dbReference type="ARBA" id="ARBA00022448"/>
    </source>
</evidence>
<evidence type="ECO:0000313" key="12">
    <source>
        <dbReference type="Proteomes" id="UP000195602"/>
    </source>
</evidence>
<dbReference type="GO" id="GO:0000139">
    <property type="term" value="C:Golgi membrane"/>
    <property type="evidence" value="ECO:0007669"/>
    <property type="project" value="UniProtKB-SubCell"/>
</dbReference>
<evidence type="ECO:0000256" key="5">
    <source>
        <dbReference type="ARBA" id="ARBA00022892"/>
    </source>
</evidence>
<dbReference type="GO" id="GO:0071816">
    <property type="term" value="P:tail-anchored membrane protein insertion into ER membrane"/>
    <property type="evidence" value="ECO:0007669"/>
    <property type="project" value="InterPro"/>
</dbReference>
<comment type="caution">
    <text evidence="11">The sequence shown here is derived from an EMBL/GenBank/DDBJ whole genome shotgun (WGS) entry which is preliminary data.</text>
</comment>
<protein>
    <recommendedName>
        <fullName evidence="9">Golgi to ER traffic protein 1</fullName>
    </recommendedName>
    <alternativeName>
        <fullName evidence="9">Guided entry of tail-anchored proteins 1</fullName>
    </alternativeName>
</protein>
<dbReference type="InterPro" id="IPR027538">
    <property type="entry name" value="Get1_fungi"/>
</dbReference>
<evidence type="ECO:0000256" key="9">
    <source>
        <dbReference type="HAMAP-Rule" id="MF_03113"/>
    </source>
</evidence>
<dbReference type="HAMAP" id="MF_03113">
    <property type="entry name" value="Get1"/>
    <property type="match status" value="1"/>
</dbReference>
<dbReference type="AlphaFoldDB" id="A0AA91PZN9"/>
<keyword evidence="3 9" id="KW-0812">Transmembrane</keyword>
<feature type="transmembrane region" description="Helical" evidence="10">
    <location>
        <begin position="111"/>
        <end position="131"/>
    </location>
</feature>
<keyword evidence="6 9" id="KW-1133">Transmembrane helix</keyword>
<reference evidence="11 12" key="1">
    <citation type="submission" date="2017-04" db="EMBL/GenBank/DDBJ databases">
        <title>Draft genome of the yeast Clavispora lusitaniae type strain CBS 6936.</title>
        <authorList>
            <person name="Durrens P."/>
            <person name="Klopp C."/>
            <person name="Biteau N."/>
            <person name="Fitton-Ouhabi V."/>
            <person name="Dementhon K."/>
            <person name="Accoceberry I."/>
            <person name="Sherman D.J."/>
            <person name="Noel T."/>
        </authorList>
    </citation>
    <scope>NUCLEOTIDE SEQUENCE [LARGE SCALE GENOMIC DNA]</scope>
    <source>
        <strain evidence="11 12">CBS 6936</strain>
    </source>
</reference>
<comment type="subcellular location">
    <subcellularLocation>
        <location evidence="9">Endoplasmic reticulum membrane</location>
        <topology evidence="9">Multi-pass membrane protein</topology>
    </subcellularLocation>
    <subcellularLocation>
        <location evidence="9">Golgi apparatus membrane</location>
        <topology evidence="9">Multi-pass membrane protein</topology>
    </subcellularLocation>
</comment>
<sequence>MFELQPSSIVVLVFCVLAIKVCISLIGKTTIQDRIWYLYTIGASKAGHSKFVALAQKREELVRVNKERRAISAQDEYAKWTKLNRQFDKLNSEVNDLAEATSSEKAQISKLVNLAIAATTTAPIWFSRIWYRKVVLFYLPPKVFPYYIEWVLALPFIVTGGVGLTVWMFALNSVLSSLEFLIKFYLEEPVKKPEAPAASEAQTKQ</sequence>
<evidence type="ECO:0000256" key="6">
    <source>
        <dbReference type="ARBA" id="ARBA00022989"/>
    </source>
</evidence>
<dbReference type="EMBL" id="LYUB02000010">
    <property type="protein sequence ID" value="OVF07918.1"/>
    <property type="molecule type" value="Genomic_DNA"/>
</dbReference>
<evidence type="ECO:0000256" key="1">
    <source>
        <dbReference type="ARBA" id="ARBA00010799"/>
    </source>
</evidence>
<evidence type="ECO:0000313" key="11">
    <source>
        <dbReference type="EMBL" id="OVF07918.1"/>
    </source>
</evidence>
<feature type="topological domain" description="Lumenal" evidence="9">
    <location>
        <begin position="1"/>
        <end position="9"/>
    </location>
</feature>
<comment type="subunit">
    <text evidence="9">Component of the Golgi to ER traffic (GET) complex, which is composed of GET1, GET2 and GET3. Within the complex, GET1 and GET2 form a heterotetramer which is stabilized by phosphatidylinositol binding and which binds to the GET3 homodimer.</text>
</comment>
<evidence type="ECO:0000256" key="4">
    <source>
        <dbReference type="ARBA" id="ARBA00022824"/>
    </source>
</evidence>
<dbReference type="Proteomes" id="UP000195602">
    <property type="component" value="Unassembled WGS sequence"/>
</dbReference>
<evidence type="ECO:0000256" key="8">
    <source>
        <dbReference type="ARBA" id="ARBA00023136"/>
    </source>
</evidence>
<dbReference type="InterPro" id="IPR028945">
    <property type="entry name" value="Get1"/>
</dbReference>
<keyword evidence="5 9" id="KW-0931">ER-Golgi transport</keyword>
<evidence type="ECO:0000256" key="7">
    <source>
        <dbReference type="ARBA" id="ARBA00023054"/>
    </source>
</evidence>
<dbReference type="PANTHER" id="PTHR42650">
    <property type="entry name" value="TAIL-ANCHORED PROTEIN INSERTION RECEPTOR WRB"/>
    <property type="match status" value="1"/>
</dbReference>
<dbReference type="PANTHER" id="PTHR42650:SF1">
    <property type="entry name" value="GUIDED ENTRY OF TAIL-ANCHORED PROTEINS FACTOR 1"/>
    <property type="match status" value="1"/>
</dbReference>
<feature type="transmembrane region" description="Helical" evidence="10">
    <location>
        <begin position="151"/>
        <end position="175"/>
    </location>
</feature>
<comment type="caution">
    <text evidence="9">Lacks conserved residue(s) required for the propagation of feature annotation.</text>
</comment>
<keyword evidence="2 9" id="KW-0813">Transport</keyword>
<name>A0AA91PZN9_CLALS</name>
<dbReference type="GO" id="GO:0016192">
    <property type="term" value="P:vesicle-mediated transport"/>
    <property type="evidence" value="ECO:0007669"/>
    <property type="project" value="UniProtKB-KW"/>
</dbReference>
<dbReference type="SMR" id="A0AA91PZN9"/>
<dbReference type="InterPro" id="IPR029012">
    <property type="entry name" value="Helix_hairpin_bin_sf"/>
</dbReference>
<dbReference type="OMA" id="AEWIISF"/>
<comment type="similarity">
    <text evidence="1 9">Belongs to the WRB/GET1 family.</text>
</comment>
<dbReference type="Pfam" id="PF04420">
    <property type="entry name" value="CHD5"/>
    <property type="match status" value="1"/>
</dbReference>
<keyword evidence="9" id="KW-0333">Golgi apparatus</keyword>
<dbReference type="GO" id="GO:0043529">
    <property type="term" value="C:GET complex"/>
    <property type="evidence" value="ECO:0007669"/>
    <property type="project" value="UniProtKB-UniRule"/>
</dbReference>
<dbReference type="GO" id="GO:0043495">
    <property type="term" value="F:protein-membrane adaptor activity"/>
    <property type="evidence" value="ECO:0007669"/>
    <property type="project" value="TreeGrafter"/>
</dbReference>
<dbReference type="KEGG" id="clus:A9F13_10g00440"/>
<proteinExistence type="inferred from homology"/>
<keyword evidence="7" id="KW-0175">Coiled coil</keyword>
<keyword evidence="8 9" id="KW-0472">Membrane</keyword>
<evidence type="ECO:0000256" key="3">
    <source>
        <dbReference type="ARBA" id="ARBA00022692"/>
    </source>
</evidence>
<keyword evidence="4 9" id="KW-0256">Endoplasmic reticulum</keyword>
<comment type="function">
    <text evidence="9">Required for the post-translational delivery of tail-anchored (TA) proteins to the endoplasmic reticulum. Together with GET2, acts as a membrane receptor for soluble GET3, which recognizes and selectively binds the transmembrane domain of TA proteins in the cytosol. The GET complex cooperates with the HDEL receptor ERD2 to mediate the ATP-dependent retrieval of resident ER proteins that contain a C-terminal H-D-E-L retention signal from the Golgi to the ER.</text>
</comment>
<evidence type="ECO:0000256" key="10">
    <source>
        <dbReference type="SAM" id="Phobius"/>
    </source>
</evidence>
<feature type="transmembrane region" description="Helical" evidence="10">
    <location>
        <begin position="6"/>
        <end position="26"/>
    </location>
</feature>
<dbReference type="Gene3D" id="1.10.287.660">
    <property type="entry name" value="Helix hairpin bin"/>
    <property type="match status" value="1"/>
</dbReference>
<gene>
    <name evidence="9" type="primary">GET1</name>
    <name evidence="11" type="ORF">A9F13_10g00440</name>
</gene>
<feature type="topological domain" description="Cytoplasmic" evidence="9">
    <location>
        <begin position="179"/>
        <end position="205"/>
    </location>
</feature>
<accession>A0AA91PZN9</accession>